<dbReference type="EMBL" id="CAID01000003">
    <property type="protein sequence ID" value="CEF97039.1"/>
    <property type="molecule type" value="Genomic_DNA"/>
</dbReference>
<dbReference type="GeneID" id="9832829"/>
<evidence type="ECO:0000256" key="1">
    <source>
        <dbReference type="SAM" id="MobiDB-lite"/>
    </source>
</evidence>
<keyword evidence="3" id="KW-1185">Reference proteome</keyword>
<evidence type="ECO:0000313" key="3">
    <source>
        <dbReference type="Proteomes" id="UP000009170"/>
    </source>
</evidence>
<sequence length="268" mass="28641">MTDDARRRGTRTTPNAIAAIAVDVAVKALGVGGGHASGGGETIGCDELERRVTRLALRKMRSAAAVEMGMEADGISDPMDVGEVVDRSGRSDGTRIDTREIFSASSTENSLHGGRRFARLPRVDSFEGEIKFDSVLPSLDAEISSEDDGRRAPTPGKTRSWLKEADQALPEEAETTRSLRTSENALLQSPKRNGSMTFVTADDDDTRLRLVTTPKTLAPRPRRPDSPSSSPHNTFAEGSQGISRSTSISSFASAFSPLSRAASKGDFS</sequence>
<dbReference type="Proteomes" id="UP000009170">
    <property type="component" value="Unassembled WGS sequence"/>
</dbReference>
<gene>
    <name evidence="2" type="ORF">OT_ostta03g01310</name>
</gene>
<reference evidence="3" key="1">
    <citation type="journal article" date="2006" name="Proc. Natl. Acad. Sci. U.S.A.">
        <title>Genome analysis of the smallest free-living eukaryote Ostreococcus tauri unveils many unique features.</title>
        <authorList>
            <person name="Derelle E."/>
            <person name="Ferraz C."/>
            <person name="Rombauts S."/>
            <person name="Rouze P."/>
            <person name="Worden A.Z."/>
            <person name="Robbens S."/>
            <person name="Partensky F."/>
            <person name="Degroeve S."/>
            <person name="Echeynie S."/>
            <person name="Cooke R."/>
            <person name="Saeys Y."/>
            <person name="Wuyts J."/>
            <person name="Jabbari K."/>
            <person name="Bowler C."/>
            <person name="Panaud O."/>
            <person name="Piegu B."/>
            <person name="Ball S.G."/>
            <person name="Ral J.-P."/>
            <person name="Bouget F.-Y."/>
            <person name="Piganeau G."/>
            <person name="De Baets B."/>
            <person name="Picard A."/>
            <person name="Delseny M."/>
            <person name="Demaille J."/>
            <person name="Van de Peer Y."/>
            <person name="Moreau H."/>
        </authorList>
    </citation>
    <scope>NUCLEOTIDE SEQUENCE [LARGE SCALE GENOMIC DNA]</scope>
    <source>
        <strain evidence="3">OTTH 0595 / CCAP 157/2 / RCC745</strain>
    </source>
</reference>
<comment type="caution">
    <text evidence="2">The sequence shown here is derived from an EMBL/GenBank/DDBJ whole genome shotgun (WGS) entry which is preliminary data.</text>
</comment>
<dbReference type="AlphaFoldDB" id="A0A096P7P6"/>
<protein>
    <submittedName>
        <fullName evidence="2">Unnamed product</fullName>
    </submittedName>
</protein>
<feature type="compositionally biased region" description="Low complexity" evidence="1">
    <location>
        <begin position="238"/>
        <end position="248"/>
    </location>
</feature>
<name>A0A096P7P6_OSTTA</name>
<evidence type="ECO:0000313" key="2">
    <source>
        <dbReference type="EMBL" id="CEF97039.1"/>
    </source>
</evidence>
<proteinExistence type="predicted"/>
<dbReference type="OrthoDB" id="10669159at2759"/>
<accession>A0A096P7P6</accession>
<reference evidence="2 3" key="2">
    <citation type="journal article" date="2014" name="BMC Genomics">
        <title>An improved genome of the model marine alga Ostreococcus tauri unfolds by assessing Illumina de novo assemblies.</title>
        <authorList>
            <person name="Blanc-Mathieu R."/>
            <person name="Verhelst B."/>
            <person name="Derelle E."/>
            <person name="Rombauts S."/>
            <person name="Bouget F.Y."/>
            <person name="Carre I."/>
            <person name="Chateau A."/>
            <person name="Eyre-Walker A."/>
            <person name="Grimsley N."/>
            <person name="Moreau H."/>
            <person name="Piegu B."/>
            <person name="Rivals E."/>
            <person name="Schackwitz W."/>
            <person name="Van de Peer Y."/>
            <person name="Piganeau G."/>
        </authorList>
    </citation>
    <scope>NUCLEOTIDE SEQUENCE [LARGE SCALE GENOMIC DNA]</scope>
    <source>
        <strain evidence="3">OTTH 0595 / CCAP 157/2 / RCC745</strain>
    </source>
</reference>
<feature type="compositionally biased region" description="Polar residues" evidence="1">
    <location>
        <begin position="176"/>
        <end position="198"/>
    </location>
</feature>
<dbReference type="InParanoid" id="A0A096P7P6"/>
<organism evidence="2 3">
    <name type="scientific">Ostreococcus tauri</name>
    <name type="common">Marine green alga</name>
    <dbReference type="NCBI Taxonomy" id="70448"/>
    <lineage>
        <taxon>Eukaryota</taxon>
        <taxon>Viridiplantae</taxon>
        <taxon>Chlorophyta</taxon>
        <taxon>Mamiellophyceae</taxon>
        <taxon>Mamiellales</taxon>
        <taxon>Bathycoccaceae</taxon>
        <taxon>Ostreococcus</taxon>
    </lineage>
</organism>
<dbReference type="KEGG" id="ota:OT_ostta03g01310"/>
<dbReference type="RefSeq" id="XP_003078036.2">
    <property type="nucleotide sequence ID" value="XM_003077988.2"/>
</dbReference>
<feature type="region of interest" description="Disordered" evidence="1">
    <location>
        <begin position="143"/>
        <end position="248"/>
    </location>
</feature>